<accession>A0AAW0ZVW6</accession>
<name>A0AAW0ZVW6_9HYME</name>
<evidence type="ECO:0000313" key="1">
    <source>
        <dbReference type="EMBL" id="KAK9301746.1"/>
    </source>
</evidence>
<keyword evidence="2" id="KW-1185">Reference proteome</keyword>
<comment type="caution">
    <text evidence="1">The sequence shown here is derived from an EMBL/GenBank/DDBJ whole genome shotgun (WGS) entry which is preliminary data.</text>
</comment>
<organism evidence="1 2">
    <name type="scientific">Tetragonisca angustula</name>
    <dbReference type="NCBI Taxonomy" id="166442"/>
    <lineage>
        <taxon>Eukaryota</taxon>
        <taxon>Metazoa</taxon>
        <taxon>Ecdysozoa</taxon>
        <taxon>Arthropoda</taxon>
        <taxon>Hexapoda</taxon>
        <taxon>Insecta</taxon>
        <taxon>Pterygota</taxon>
        <taxon>Neoptera</taxon>
        <taxon>Endopterygota</taxon>
        <taxon>Hymenoptera</taxon>
        <taxon>Apocrita</taxon>
        <taxon>Aculeata</taxon>
        <taxon>Apoidea</taxon>
        <taxon>Anthophila</taxon>
        <taxon>Apidae</taxon>
        <taxon>Tetragonisca</taxon>
    </lineage>
</organism>
<dbReference type="AlphaFoldDB" id="A0AAW0ZVW6"/>
<proteinExistence type="predicted"/>
<sequence>MPKAATTVHTLAPGQITGLSVFDPSISTLFIVARVHARNTDWTSFERSPRNNTFKREAGARIISRAGNSLPITLRVVPIMPTCRIHRPLTYLVTLPSRENASQCLLLVFQPFLPMISRKVLER</sequence>
<protein>
    <submittedName>
        <fullName evidence="1">Uncharacterized protein</fullName>
    </submittedName>
</protein>
<gene>
    <name evidence="1" type="ORF">QLX08_005962</name>
</gene>
<reference evidence="1 2" key="1">
    <citation type="submission" date="2024-05" db="EMBL/GenBank/DDBJ databases">
        <title>The nuclear and mitochondrial genome assemblies of Tetragonisca angustula (Apidae: Meliponini), a tiny yet remarkable pollinator in the Neotropics.</title>
        <authorList>
            <person name="Ferrari R."/>
            <person name="Ricardo P.C."/>
            <person name="Dias F.C."/>
            <person name="Araujo N.S."/>
            <person name="Soares D.O."/>
            <person name="Zhou Q.-S."/>
            <person name="Zhu C.-D."/>
            <person name="Coutinho L."/>
            <person name="Airas M.C."/>
            <person name="Batista T.M."/>
        </authorList>
    </citation>
    <scope>NUCLEOTIDE SEQUENCE [LARGE SCALE GENOMIC DNA]</scope>
    <source>
        <strain evidence="1">ASF017062</strain>
        <tissue evidence="1">Abdomen</tissue>
    </source>
</reference>
<dbReference type="Proteomes" id="UP001432146">
    <property type="component" value="Unassembled WGS sequence"/>
</dbReference>
<dbReference type="EMBL" id="JAWNGG020000106">
    <property type="protein sequence ID" value="KAK9301746.1"/>
    <property type="molecule type" value="Genomic_DNA"/>
</dbReference>
<evidence type="ECO:0000313" key="2">
    <source>
        <dbReference type="Proteomes" id="UP001432146"/>
    </source>
</evidence>